<feature type="region of interest" description="Disordered" evidence="8">
    <location>
        <begin position="1"/>
        <end position="35"/>
    </location>
</feature>
<feature type="compositionally biased region" description="Acidic residues" evidence="8">
    <location>
        <begin position="292"/>
        <end position="303"/>
    </location>
</feature>
<name>A0A6A6GTU9_VIRVR</name>
<dbReference type="InterPro" id="IPR039113">
    <property type="entry name" value="ATG29"/>
</dbReference>
<dbReference type="GO" id="GO:0015031">
    <property type="term" value="P:protein transport"/>
    <property type="evidence" value="ECO:0007669"/>
    <property type="project" value="UniProtKB-KW"/>
</dbReference>
<dbReference type="FunFam" id="1.10.10.2570:FF:000001">
    <property type="entry name" value="Autophagy-related protein 29"/>
    <property type="match status" value="1"/>
</dbReference>
<gene>
    <name evidence="10" type="ORF">EV356DRAFT_496582</name>
</gene>
<keyword evidence="4" id="KW-0813">Transport</keyword>
<evidence type="ECO:0000256" key="2">
    <source>
        <dbReference type="ARBA" id="ARBA00010082"/>
    </source>
</evidence>
<dbReference type="EMBL" id="ML991878">
    <property type="protein sequence ID" value="KAF2229049.1"/>
    <property type="molecule type" value="Genomic_DNA"/>
</dbReference>
<evidence type="ECO:0000259" key="9">
    <source>
        <dbReference type="Pfam" id="PF18388"/>
    </source>
</evidence>
<evidence type="ECO:0000256" key="3">
    <source>
        <dbReference type="ARBA" id="ARBA00013784"/>
    </source>
</evidence>
<feature type="domain" description="Atg29 N-terminal" evidence="9">
    <location>
        <begin position="47"/>
        <end position="100"/>
    </location>
</feature>
<feature type="compositionally biased region" description="Basic residues" evidence="8">
    <location>
        <begin position="342"/>
        <end position="356"/>
    </location>
</feature>
<dbReference type="GO" id="GO:0000407">
    <property type="term" value="C:phagophore assembly site"/>
    <property type="evidence" value="ECO:0007669"/>
    <property type="project" value="UniProtKB-SubCell"/>
</dbReference>
<dbReference type="OrthoDB" id="21072at2759"/>
<dbReference type="GO" id="GO:0000045">
    <property type="term" value="P:autophagosome assembly"/>
    <property type="evidence" value="ECO:0007669"/>
    <property type="project" value="InterPro"/>
</dbReference>
<dbReference type="InterPro" id="IPR040666">
    <property type="entry name" value="Atg29_N"/>
</dbReference>
<feature type="compositionally biased region" description="Polar residues" evidence="8">
    <location>
        <begin position="310"/>
        <end position="323"/>
    </location>
</feature>
<feature type="compositionally biased region" description="Polar residues" evidence="8">
    <location>
        <begin position="1"/>
        <end position="11"/>
    </location>
</feature>
<evidence type="ECO:0000256" key="7">
    <source>
        <dbReference type="ARBA" id="ARBA00060351"/>
    </source>
</evidence>
<comment type="similarity">
    <text evidence="2">Belongs to the ATG29 family.</text>
</comment>
<comment type="function">
    <text evidence="7">Plays a role in autophagy. Functions at the preautophagosomal structure (PAS) in order to form normal autophagosomes under starvation conditions. Also plays a role in mitophagy and regulation of filamentous growth.</text>
</comment>
<evidence type="ECO:0000256" key="4">
    <source>
        <dbReference type="ARBA" id="ARBA00022448"/>
    </source>
</evidence>
<dbReference type="Gene3D" id="1.10.10.2570">
    <property type="match status" value="1"/>
</dbReference>
<evidence type="ECO:0000256" key="5">
    <source>
        <dbReference type="ARBA" id="ARBA00022927"/>
    </source>
</evidence>
<keyword evidence="11" id="KW-1185">Reference proteome</keyword>
<organism evidence="10 11">
    <name type="scientific">Viridothelium virens</name>
    <name type="common">Speckled blister lichen</name>
    <name type="synonym">Trypethelium virens</name>
    <dbReference type="NCBI Taxonomy" id="1048519"/>
    <lineage>
        <taxon>Eukaryota</taxon>
        <taxon>Fungi</taxon>
        <taxon>Dikarya</taxon>
        <taxon>Ascomycota</taxon>
        <taxon>Pezizomycotina</taxon>
        <taxon>Dothideomycetes</taxon>
        <taxon>Dothideomycetes incertae sedis</taxon>
        <taxon>Trypetheliales</taxon>
        <taxon>Trypetheliaceae</taxon>
        <taxon>Viridothelium</taxon>
    </lineage>
</organism>
<feature type="compositionally biased region" description="Polar residues" evidence="8">
    <location>
        <begin position="404"/>
        <end position="424"/>
    </location>
</feature>
<feature type="region of interest" description="Disordered" evidence="8">
    <location>
        <begin position="129"/>
        <end position="456"/>
    </location>
</feature>
<evidence type="ECO:0000256" key="6">
    <source>
        <dbReference type="ARBA" id="ARBA00023006"/>
    </source>
</evidence>
<accession>A0A6A6GTU9</accession>
<sequence length="456" mass="49066">MAPSNQQQTAALQRRGSHGRQSSGDPTGLHLEGRNSKKSCIEPDVHYTVFLRLPFTRGDFVDPLPVDWDAAKDKALWKIISRASNSKDLNWDELSTKFQVTLPFLLQQAAWLYERHFAQVRAQMKKVGASNAPSPVPSSGSGPIAGGIAMKRLGSGGSRAPSALSTRSKESAVQKSDGSAPSTPRPGGALSRTISKETVTQSRHFLPGGSRHPLSKSIRSPKPSQKPEQAQKIADDEALVEDGENKSRLPQSSDDSSSESSSESEHLGGRSQMFRRMPRFSKRLGAQKGDAAGDDDDEVDDEPAFLPLNNEGTSANQDPSATLRNPPDAGERIMVRQQQKPSTHRTHSQPQQHHHQRAESLGSSESSTAAGGPQSQRAPGPLSPRHRAELAKLSPRLQRGASDGTPSMGSSFSDLDDTSVTQSALEEALLSNIQNGRMGSRMSSISQALRGGSRQV</sequence>
<feature type="compositionally biased region" description="Polar residues" evidence="8">
    <location>
        <begin position="361"/>
        <end position="377"/>
    </location>
</feature>
<dbReference type="AlphaFoldDB" id="A0A6A6GTU9"/>
<reference evidence="10" key="1">
    <citation type="journal article" date="2020" name="Stud. Mycol.">
        <title>101 Dothideomycetes genomes: a test case for predicting lifestyles and emergence of pathogens.</title>
        <authorList>
            <person name="Haridas S."/>
            <person name="Albert R."/>
            <person name="Binder M."/>
            <person name="Bloem J."/>
            <person name="Labutti K."/>
            <person name="Salamov A."/>
            <person name="Andreopoulos B."/>
            <person name="Baker S."/>
            <person name="Barry K."/>
            <person name="Bills G."/>
            <person name="Bluhm B."/>
            <person name="Cannon C."/>
            <person name="Castanera R."/>
            <person name="Culley D."/>
            <person name="Daum C."/>
            <person name="Ezra D."/>
            <person name="Gonzalez J."/>
            <person name="Henrissat B."/>
            <person name="Kuo A."/>
            <person name="Liang C."/>
            <person name="Lipzen A."/>
            <person name="Lutzoni F."/>
            <person name="Magnuson J."/>
            <person name="Mondo S."/>
            <person name="Nolan M."/>
            <person name="Ohm R."/>
            <person name="Pangilinan J."/>
            <person name="Park H.-J."/>
            <person name="Ramirez L."/>
            <person name="Alfaro M."/>
            <person name="Sun H."/>
            <person name="Tritt A."/>
            <person name="Yoshinaga Y."/>
            <person name="Zwiers L.-H."/>
            <person name="Turgeon B."/>
            <person name="Goodwin S."/>
            <person name="Spatafora J."/>
            <person name="Crous P."/>
            <person name="Grigoriev I."/>
        </authorList>
    </citation>
    <scope>NUCLEOTIDE SEQUENCE</scope>
    <source>
        <strain evidence="10">Tuck. ex Michener</strain>
    </source>
</reference>
<feature type="compositionally biased region" description="Polar residues" evidence="8">
    <location>
        <begin position="173"/>
        <end position="182"/>
    </location>
</feature>
<evidence type="ECO:0000256" key="8">
    <source>
        <dbReference type="SAM" id="MobiDB-lite"/>
    </source>
</evidence>
<comment type="subcellular location">
    <subcellularLocation>
        <location evidence="1">Preautophagosomal structure</location>
    </subcellularLocation>
</comment>
<keyword evidence="6" id="KW-0072">Autophagy</keyword>
<feature type="compositionally biased region" description="Polar residues" evidence="8">
    <location>
        <begin position="192"/>
        <end position="203"/>
    </location>
</feature>
<evidence type="ECO:0000313" key="10">
    <source>
        <dbReference type="EMBL" id="KAF2229049.1"/>
    </source>
</evidence>
<dbReference type="InterPro" id="IPR039362">
    <property type="entry name" value="ATG29_sf"/>
</dbReference>
<feature type="compositionally biased region" description="Low complexity" evidence="8">
    <location>
        <begin position="252"/>
        <end position="261"/>
    </location>
</feature>
<proteinExistence type="inferred from homology"/>
<feature type="compositionally biased region" description="Low complexity" evidence="8">
    <location>
        <begin position="129"/>
        <end position="149"/>
    </location>
</feature>
<dbReference type="Proteomes" id="UP000800092">
    <property type="component" value="Unassembled WGS sequence"/>
</dbReference>
<dbReference type="PANTHER" id="PTHR40012:SF1">
    <property type="entry name" value="AUTOPHAGY-RELATED PROTEIN 29"/>
    <property type="match status" value="1"/>
</dbReference>
<feature type="compositionally biased region" description="Polar residues" evidence="8">
    <location>
        <begin position="431"/>
        <end position="447"/>
    </location>
</feature>
<protein>
    <recommendedName>
        <fullName evidence="3">Autophagy-related protein 29</fullName>
    </recommendedName>
</protein>
<dbReference type="Pfam" id="PF18388">
    <property type="entry name" value="ATG29_N"/>
    <property type="match status" value="1"/>
</dbReference>
<dbReference type="PANTHER" id="PTHR40012">
    <property type="entry name" value="AUTOPHAGY-RELATED PROTEIN 29"/>
    <property type="match status" value="1"/>
</dbReference>
<keyword evidence="5" id="KW-0653">Protein transport</keyword>
<evidence type="ECO:0000256" key="1">
    <source>
        <dbReference type="ARBA" id="ARBA00004329"/>
    </source>
</evidence>
<evidence type="ECO:0000313" key="11">
    <source>
        <dbReference type="Proteomes" id="UP000800092"/>
    </source>
</evidence>